<keyword evidence="4 6" id="KW-1133">Transmembrane helix</keyword>
<organism evidence="8 9">
    <name type="scientific">Chryseobacterium oleae</name>
    <dbReference type="NCBI Taxonomy" id="491207"/>
    <lineage>
        <taxon>Bacteria</taxon>
        <taxon>Pseudomonadati</taxon>
        <taxon>Bacteroidota</taxon>
        <taxon>Flavobacteriia</taxon>
        <taxon>Flavobacteriales</taxon>
        <taxon>Weeksellaceae</taxon>
        <taxon>Chryseobacterium group</taxon>
        <taxon>Chryseobacterium</taxon>
    </lineage>
</organism>
<dbReference type="RefSeq" id="WP_090023521.1">
    <property type="nucleotide sequence ID" value="NZ_FOVD01000001.1"/>
</dbReference>
<evidence type="ECO:0000256" key="5">
    <source>
        <dbReference type="ARBA" id="ARBA00023136"/>
    </source>
</evidence>
<keyword evidence="5 6" id="KW-0472">Membrane</keyword>
<dbReference type="OrthoDB" id="1143858at2"/>
<keyword evidence="2" id="KW-1003">Cell membrane</keyword>
<protein>
    <submittedName>
        <fullName evidence="8">Uncharacterized membrane protein YckC, RDD family</fullName>
    </submittedName>
</protein>
<keyword evidence="3 6" id="KW-0812">Transmembrane</keyword>
<dbReference type="InterPro" id="IPR010432">
    <property type="entry name" value="RDD"/>
</dbReference>
<dbReference type="EMBL" id="FOVD01000001">
    <property type="protein sequence ID" value="SFN10385.1"/>
    <property type="molecule type" value="Genomic_DNA"/>
</dbReference>
<gene>
    <name evidence="8" type="ORF">SAMN05421594_1037</name>
</gene>
<name>A0A1I4WAC6_CHROL</name>
<feature type="transmembrane region" description="Helical" evidence="6">
    <location>
        <begin position="116"/>
        <end position="141"/>
    </location>
</feature>
<dbReference type="Pfam" id="PF06271">
    <property type="entry name" value="RDD"/>
    <property type="match status" value="1"/>
</dbReference>
<sequence length="313" mass="35879">MKNNLFLSGFWTRIWALLIDSLILGILGFILGFTFENIFISMGESAKFIGWIISLTYFSILNSKINNGQTLGKKFMKIQVTDIEGKTIDLKTSFIRTLILTTPFFLNGFKIPGSDAFSVINIIQSIIIFTSGIGIIIFYVFNKETRQSLHDILMKTYVVRDHRNTSVTMMPPLKKLPFYITGGLLSLIIITSVYNFNSNSEIKELIPVYEKISQQDHVLRTTVSMNYFPPENQKPVYTISIRTDQKQEFNGKMENDPVVKETVETFITSNVYKTDQSILNIVIGSGFDIGIARKYYSYNVVKPIYQWKEVLKK</sequence>
<evidence type="ECO:0000313" key="9">
    <source>
        <dbReference type="Proteomes" id="UP000198769"/>
    </source>
</evidence>
<dbReference type="AlphaFoldDB" id="A0A1I4WAC6"/>
<evidence type="ECO:0000256" key="6">
    <source>
        <dbReference type="SAM" id="Phobius"/>
    </source>
</evidence>
<feature type="transmembrane region" description="Helical" evidence="6">
    <location>
        <begin position="14"/>
        <end position="36"/>
    </location>
</feature>
<accession>A0A1I4WAC6</accession>
<dbReference type="PANTHER" id="PTHR36115">
    <property type="entry name" value="PROLINE-RICH ANTIGEN HOMOLOG-RELATED"/>
    <property type="match status" value="1"/>
</dbReference>
<evidence type="ECO:0000259" key="7">
    <source>
        <dbReference type="Pfam" id="PF06271"/>
    </source>
</evidence>
<comment type="subcellular location">
    <subcellularLocation>
        <location evidence="1">Cell membrane</location>
        <topology evidence="1">Multi-pass membrane protein</topology>
    </subcellularLocation>
</comment>
<evidence type="ECO:0000256" key="3">
    <source>
        <dbReference type="ARBA" id="ARBA00022692"/>
    </source>
</evidence>
<keyword evidence="9" id="KW-1185">Reference proteome</keyword>
<feature type="transmembrane region" description="Helical" evidence="6">
    <location>
        <begin position="48"/>
        <end position="65"/>
    </location>
</feature>
<evidence type="ECO:0000256" key="2">
    <source>
        <dbReference type="ARBA" id="ARBA00022475"/>
    </source>
</evidence>
<evidence type="ECO:0000313" key="8">
    <source>
        <dbReference type="EMBL" id="SFN10385.1"/>
    </source>
</evidence>
<dbReference type="GO" id="GO:0005886">
    <property type="term" value="C:plasma membrane"/>
    <property type="evidence" value="ECO:0007669"/>
    <property type="project" value="UniProtKB-SubCell"/>
</dbReference>
<feature type="transmembrane region" description="Helical" evidence="6">
    <location>
        <begin position="176"/>
        <end position="196"/>
    </location>
</feature>
<evidence type="ECO:0000256" key="1">
    <source>
        <dbReference type="ARBA" id="ARBA00004651"/>
    </source>
</evidence>
<reference evidence="9" key="1">
    <citation type="submission" date="2016-10" db="EMBL/GenBank/DDBJ databases">
        <authorList>
            <person name="Varghese N."/>
            <person name="Submissions S."/>
        </authorList>
    </citation>
    <scope>NUCLEOTIDE SEQUENCE [LARGE SCALE GENOMIC DNA]</scope>
    <source>
        <strain evidence="9">DSM 25575</strain>
    </source>
</reference>
<dbReference type="InterPro" id="IPR051791">
    <property type="entry name" value="Pra-immunoreactive"/>
</dbReference>
<feature type="domain" description="RDD" evidence="7">
    <location>
        <begin position="8"/>
        <end position="154"/>
    </location>
</feature>
<evidence type="ECO:0000256" key="4">
    <source>
        <dbReference type="ARBA" id="ARBA00022989"/>
    </source>
</evidence>
<dbReference type="Proteomes" id="UP000198769">
    <property type="component" value="Unassembled WGS sequence"/>
</dbReference>
<proteinExistence type="predicted"/>